<dbReference type="EMBL" id="LCWV01000033">
    <property type="protein sequence ID" value="PWI65436.1"/>
    <property type="molecule type" value="Genomic_DNA"/>
</dbReference>
<evidence type="ECO:0000313" key="2">
    <source>
        <dbReference type="EMBL" id="PWI65436.1"/>
    </source>
</evidence>
<feature type="compositionally biased region" description="Polar residues" evidence="1">
    <location>
        <begin position="798"/>
        <end position="809"/>
    </location>
</feature>
<comment type="caution">
    <text evidence="2">The sequence shown here is derived from an EMBL/GenBank/DDBJ whole genome shotgun (WGS) entry which is preliminary data.</text>
</comment>
<feature type="compositionally biased region" description="Polar residues" evidence="1">
    <location>
        <begin position="669"/>
        <end position="720"/>
    </location>
</feature>
<feature type="compositionally biased region" description="Polar residues" evidence="1">
    <location>
        <begin position="830"/>
        <end position="841"/>
    </location>
</feature>
<accession>A0A2U3DT59</accession>
<proteinExistence type="predicted"/>
<feature type="compositionally biased region" description="Basic and acidic residues" evidence="1">
    <location>
        <begin position="536"/>
        <end position="582"/>
    </location>
</feature>
<feature type="compositionally biased region" description="Basic and acidic residues" evidence="1">
    <location>
        <begin position="727"/>
        <end position="772"/>
    </location>
</feature>
<feature type="region of interest" description="Disordered" evidence="1">
    <location>
        <begin position="515"/>
        <end position="597"/>
    </location>
</feature>
<dbReference type="Pfam" id="PF12520">
    <property type="entry name" value="DUF3723"/>
    <property type="match status" value="1"/>
</dbReference>
<dbReference type="AlphaFoldDB" id="A0A2U3DT59"/>
<feature type="compositionally biased region" description="Basic and acidic residues" evidence="1">
    <location>
        <begin position="842"/>
        <end position="858"/>
    </location>
</feature>
<evidence type="ECO:0000313" key="3">
    <source>
        <dbReference type="Proteomes" id="UP000245956"/>
    </source>
</evidence>
<feature type="region of interest" description="Disordered" evidence="1">
    <location>
        <begin position="656"/>
        <end position="908"/>
    </location>
</feature>
<protein>
    <submittedName>
        <fullName evidence="2">Uncharacterized protein</fullName>
    </submittedName>
</protein>
<evidence type="ECO:0000256" key="1">
    <source>
        <dbReference type="SAM" id="MobiDB-lite"/>
    </source>
</evidence>
<dbReference type="InterPro" id="IPR022198">
    <property type="entry name" value="DUF3723"/>
</dbReference>
<reference evidence="2 3" key="1">
    <citation type="journal article" date="2016" name="Front. Microbiol.">
        <title>Genome and transcriptome sequences reveal the specific parasitism of the nematophagous Purpureocillium lilacinum 36-1.</title>
        <authorList>
            <person name="Xie J."/>
            <person name="Li S."/>
            <person name="Mo C."/>
            <person name="Xiao X."/>
            <person name="Peng D."/>
            <person name="Wang G."/>
            <person name="Xiao Y."/>
        </authorList>
    </citation>
    <scope>NUCLEOTIDE SEQUENCE [LARGE SCALE GENOMIC DNA]</scope>
    <source>
        <strain evidence="2 3">36-1</strain>
    </source>
</reference>
<name>A0A2U3DT59_PURLI</name>
<sequence length="908" mass="101599">MDSLFQEGVVSIELSQLVAEEYLPYGASPATDLTQLLTGDCILDVRITSKARDAVLAALQWSSDRLLKSQEAPYVPSVTVYCPANVGAVHSARDVLGSTHRCKVRLHCIPRKSCVRYFKVFYSQAAAQPRSVSDGDVFRNVRYYMAEGRYPVADAWLNKLSPCKKKIMQLIMRRKPIMDAMDNLLPFSGLWAGLEIGNWAKHLAAHCDELIINYWQHMHRHWEAVCDGLENQRHLIDYPTVQRLHRRNPSLCQKDRRQIENDFASQTNPLFPRIPAESHRDRLKQNILAISVMIPSIDTFHDNMRYMTIGAKILEKHVQAKAKKVSTTTGNRVSLFESLRADWTSNTQIQTDHADFRDLADPTTAETAYMQLFIAALRYFPFLSQEAPLQDSGGASIVAEVKRDYLVLLCRIAKQVGFSNQKIEELYAGNAADPRWELTEIEKPCFWRGGKPSYSAFRELWSTSFLPGMLRLEQSTSQSENLPVLYFHCDILKAFFGGWPDGGVAANVLPSATSVAGGKRKNSVSFQPERMQKRRHGDETVDRRRRKPDTARDKTNNWLEVDRHLRAREQGEENSPAHDHASHGGQDPAPRRATPAAQVHYETRTADTFAIDQEVPMLDLDVPDVHEELSAPGFSAAFDSSEHAMHTFLRQQQAQLNWRPAPERGAESDQAQRSSQPDATRPQTPKRNPNRVRTPNGNLSQQEGDETAQNTEAVGSSSRELTYGVRADLRPDDGHTRFVRDRERGRDRGRTGSQDRARGRTENAARATDRSRSPGGGRPSSRHLTRTVQRGPRPAQPANEQQPPSTDLTGTVRRGPQLAHPANEPASRSAGATIQHTTSSRPSERPDTPKALEERPRMVEGLGVEGVHSVNGVPDPNEDGGLSPPTLTGGVSWTGYRENPSPPDSDTD</sequence>
<gene>
    <name evidence="2" type="ORF">PCL_07037</name>
</gene>
<dbReference type="Proteomes" id="UP000245956">
    <property type="component" value="Unassembled WGS sequence"/>
</dbReference>
<organism evidence="2 3">
    <name type="scientific">Purpureocillium lilacinum</name>
    <name type="common">Paecilomyces lilacinus</name>
    <dbReference type="NCBI Taxonomy" id="33203"/>
    <lineage>
        <taxon>Eukaryota</taxon>
        <taxon>Fungi</taxon>
        <taxon>Dikarya</taxon>
        <taxon>Ascomycota</taxon>
        <taxon>Pezizomycotina</taxon>
        <taxon>Sordariomycetes</taxon>
        <taxon>Hypocreomycetidae</taxon>
        <taxon>Hypocreales</taxon>
        <taxon>Ophiocordycipitaceae</taxon>
        <taxon>Purpureocillium</taxon>
    </lineage>
</organism>